<keyword evidence="4 7" id="KW-0812">Transmembrane</keyword>
<comment type="caution">
    <text evidence="8">The sequence shown here is derived from an EMBL/GenBank/DDBJ whole genome shotgun (WGS) entry which is preliminary data.</text>
</comment>
<feature type="transmembrane region" description="Helical" evidence="7">
    <location>
        <begin position="322"/>
        <end position="347"/>
    </location>
</feature>
<evidence type="ECO:0000256" key="7">
    <source>
        <dbReference type="RuleBase" id="RU361216"/>
    </source>
</evidence>
<feature type="transmembrane region" description="Helical" evidence="7">
    <location>
        <begin position="223"/>
        <end position="241"/>
    </location>
</feature>
<keyword evidence="2 7" id="KW-0813">Transport</keyword>
<evidence type="ECO:0000313" key="11">
    <source>
        <dbReference type="Proteomes" id="UP000460718"/>
    </source>
</evidence>
<dbReference type="EMBL" id="QXGC01000439">
    <property type="protein sequence ID" value="KAE9235454.1"/>
    <property type="molecule type" value="Genomic_DNA"/>
</dbReference>
<dbReference type="SUPFAM" id="SSF118215">
    <property type="entry name" value="Proton glutamate symport protein"/>
    <property type="match status" value="1"/>
</dbReference>
<organism evidence="8 11">
    <name type="scientific">Phytophthora fragariae</name>
    <dbReference type="NCBI Taxonomy" id="53985"/>
    <lineage>
        <taxon>Eukaryota</taxon>
        <taxon>Sar</taxon>
        <taxon>Stramenopiles</taxon>
        <taxon>Oomycota</taxon>
        <taxon>Peronosporomycetes</taxon>
        <taxon>Peronosporales</taxon>
        <taxon>Peronosporaceae</taxon>
        <taxon>Phytophthora</taxon>
    </lineage>
</organism>
<gene>
    <name evidence="10" type="ORF">PF004_g9111</name>
    <name evidence="9" type="ORF">PF010_g9590</name>
    <name evidence="8" type="ORF">PF011_g9000</name>
</gene>
<dbReference type="EMBL" id="QXFX01000463">
    <property type="protein sequence ID" value="KAE9114755.1"/>
    <property type="molecule type" value="Genomic_DNA"/>
</dbReference>
<keyword evidence="7" id="KW-0769">Symport</keyword>
<dbReference type="GO" id="GO:0015293">
    <property type="term" value="F:symporter activity"/>
    <property type="evidence" value="ECO:0007669"/>
    <property type="project" value="UniProtKB-UniRule"/>
</dbReference>
<dbReference type="Proteomes" id="UP000488956">
    <property type="component" value="Unassembled WGS sequence"/>
</dbReference>
<name>A0A6A3L2P1_9STRA</name>
<proteinExistence type="inferred from homology"/>
<feature type="transmembrane region" description="Helical" evidence="7">
    <location>
        <begin position="392"/>
        <end position="421"/>
    </location>
</feature>
<keyword evidence="6 7" id="KW-0472">Membrane</keyword>
<comment type="subcellular location">
    <subcellularLocation>
        <location evidence="1">Cell membrane</location>
        <topology evidence="1">Multi-pass membrane protein</topology>
    </subcellularLocation>
    <subcellularLocation>
        <location evidence="7">Membrane</location>
        <topology evidence="7">Multi-pass membrane protein</topology>
    </subcellularLocation>
</comment>
<dbReference type="Proteomes" id="UP000476176">
    <property type="component" value="Unassembled WGS sequence"/>
</dbReference>
<dbReference type="InterPro" id="IPR001991">
    <property type="entry name" value="Na-dicarboxylate_symporter"/>
</dbReference>
<dbReference type="PANTHER" id="PTHR42865:SF7">
    <property type="entry name" value="PROTON_GLUTAMATE-ASPARTATE SYMPORTER"/>
    <property type="match status" value="1"/>
</dbReference>
<feature type="transmembrane region" description="Helical" evidence="7">
    <location>
        <begin position="359"/>
        <end position="380"/>
    </location>
</feature>
<dbReference type="GO" id="GO:0005886">
    <property type="term" value="C:plasma membrane"/>
    <property type="evidence" value="ECO:0007669"/>
    <property type="project" value="UniProtKB-SubCell"/>
</dbReference>
<feature type="transmembrane region" description="Helical" evidence="7">
    <location>
        <begin position="21"/>
        <end position="43"/>
    </location>
</feature>
<feature type="transmembrane region" description="Helical" evidence="7">
    <location>
        <begin position="284"/>
        <end position="302"/>
    </location>
</feature>
<evidence type="ECO:0000313" key="10">
    <source>
        <dbReference type="EMBL" id="KAE9235454.1"/>
    </source>
</evidence>
<keyword evidence="5 7" id="KW-1133">Transmembrane helix</keyword>
<evidence type="ECO:0000256" key="2">
    <source>
        <dbReference type="ARBA" id="ARBA00022448"/>
    </source>
</evidence>
<comment type="similarity">
    <text evidence="7">Belongs to the dicarboxylate/amino acid:cation symporter (DAACS) (TC 2.A.23) family.</text>
</comment>
<evidence type="ECO:0000256" key="5">
    <source>
        <dbReference type="ARBA" id="ARBA00022989"/>
    </source>
</evidence>
<evidence type="ECO:0000256" key="4">
    <source>
        <dbReference type="ARBA" id="ARBA00022692"/>
    </source>
</evidence>
<dbReference type="AlphaFoldDB" id="A0A6A3L2P1"/>
<evidence type="ECO:0000313" key="8">
    <source>
        <dbReference type="EMBL" id="KAE9012245.1"/>
    </source>
</evidence>
<protein>
    <recommendedName>
        <fullName evidence="7">Amino acid transporter</fullName>
    </recommendedName>
</protein>
<dbReference type="Gene3D" id="1.10.3860.10">
    <property type="entry name" value="Sodium:dicarboxylate symporter"/>
    <property type="match status" value="1"/>
</dbReference>
<sequence>MPGPSPPSGGGSLSGVAAPRLLPLLLGVLGCVCVSLGVALSGARSSAAVRWLLWLPGDALLDTFVGLTLPVVALHATLTGARVAREALKLQPQQSRWLRIAGATAAAIALSTLLASVLGALLAMALQGVVPTNAALAQIWRLPAGAAVAFVCPRAVANGSVALQSDGSLVCSQNATLFVVDDVARTFVRSPMTQASTVAEQVLKVAESVFPQNAAGAFVDGQVVGLVAGGLALGAALVCFAGSERGRGDSYDEQATRGEQEEEVVLLQLVAQTEAALCRLLNWLLKYLPMIAPFVMSSVLLGSSSSAASTGNSDHGSAITTALALMAVMLLALVLDVVVMLLLVALFTRSNPFAFLEHLLPAQLLAISSASPLVALPSTVSSVVASKRVSPPLAFIVCAMGTVLNQTGTALYLSVSTLFVLSASTSGMDSVEWAASQSAGTFTTMMFTNALISSAVSPLPMGSKTAVLATILGPVYGVPAGSRAVLLAVLAAMEWITDPFVSCVNITNNALLSLVVAHYFETQPAAEAVPVPESHEYVDHDQYGAQTQQQSPMSDLRQQRVLGMIHSENWI</sequence>
<evidence type="ECO:0000256" key="3">
    <source>
        <dbReference type="ARBA" id="ARBA00022475"/>
    </source>
</evidence>
<evidence type="ECO:0000313" key="12">
    <source>
        <dbReference type="Proteomes" id="UP000476176"/>
    </source>
</evidence>
<dbReference type="InterPro" id="IPR036458">
    <property type="entry name" value="Na:dicarbo_symporter_sf"/>
</dbReference>
<feature type="transmembrane region" description="Helical" evidence="7">
    <location>
        <begin position="105"/>
        <end position="126"/>
    </location>
</feature>
<dbReference type="EMBL" id="QXFW01000437">
    <property type="protein sequence ID" value="KAE9012245.1"/>
    <property type="molecule type" value="Genomic_DNA"/>
</dbReference>
<evidence type="ECO:0000313" key="13">
    <source>
        <dbReference type="Proteomes" id="UP000488956"/>
    </source>
</evidence>
<dbReference type="PRINTS" id="PR00173">
    <property type="entry name" value="EDTRNSPORT"/>
</dbReference>
<dbReference type="Pfam" id="PF00375">
    <property type="entry name" value="SDF"/>
    <property type="match status" value="1"/>
</dbReference>
<dbReference type="Proteomes" id="UP000460718">
    <property type="component" value="Unassembled WGS sequence"/>
</dbReference>
<evidence type="ECO:0000313" key="9">
    <source>
        <dbReference type="EMBL" id="KAE9114755.1"/>
    </source>
</evidence>
<reference evidence="11 12" key="1">
    <citation type="submission" date="2018-09" db="EMBL/GenBank/DDBJ databases">
        <title>Genomic investigation of the strawberry pathogen Phytophthora fragariae indicates pathogenicity is determined by transcriptional variation in three key races.</title>
        <authorList>
            <person name="Adams T.M."/>
            <person name="Armitage A.D."/>
            <person name="Sobczyk M.K."/>
            <person name="Bates H.J."/>
            <person name="Dunwell J.M."/>
            <person name="Nellist C.F."/>
            <person name="Harrison R.J."/>
        </authorList>
    </citation>
    <scope>NUCLEOTIDE SEQUENCE [LARGE SCALE GENOMIC DNA]</scope>
    <source>
        <strain evidence="10 12">BC-23</strain>
        <strain evidence="9 13">ONT-3</strain>
        <strain evidence="8 11">SCRP245</strain>
    </source>
</reference>
<evidence type="ECO:0000256" key="1">
    <source>
        <dbReference type="ARBA" id="ARBA00004651"/>
    </source>
</evidence>
<dbReference type="PANTHER" id="PTHR42865">
    <property type="entry name" value="PROTON/GLUTAMATE-ASPARTATE SYMPORTER"/>
    <property type="match status" value="1"/>
</dbReference>
<keyword evidence="3" id="KW-1003">Cell membrane</keyword>
<accession>A0A6A3L2P1</accession>
<evidence type="ECO:0000256" key="6">
    <source>
        <dbReference type="ARBA" id="ARBA00023136"/>
    </source>
</evidence>